<comment type="caution">
    <text evidence="2">The sequence shown here is derived from an EMBL/GenBank/DDBJ whole genome shotgun (WGS) entry which is preliminary data.</text>
</comment>
<organism evidence="2 3">
    <name type="scientific">Amnibacterium soli</name>
    <dbReference type="NCBI Taxonomy" id="1282736"/>
    <lineage>
        <taxon>Bacteria</taxon>
        <taxon>Bacillati</taxon>
        <taxon>Actinomycetota</taxon>
        <taxon>Actinomycetes</taxon>
        <taxon>Micrococcales</taxon>
        <taxon>Microbacteriaceae</taxon>
        <taxon>Amnibacterium</taxon>
    </lineage>
</organism>
<dbReference type="RefSeq" id="WP_345480558.1">
    <property type="nucleotide sequence ID" value="NZ_BAABLP010000002.1"/>
</dbReference>
<protein>
    <submittedName>
        <fullName evidence="2">Uncharacterized protein</fullName>
    </submittedName>
</protein>
<feature type="compositionally biased region" description="Basic and acidic residues" evidence="1">
    <location>
        <begin position="50"/>
        <end position="78"/>
    </location>
</feature>
<evidence type="ECO:0000313" key="3">
    <source>
        <dbReference type="Proteomes" id="UP001500121"/>
    </source>
</evidence>
<accession>A0ABP8Z3P5</accession>
<reference evidence="3" key="1">
    <citation type="journal article" date="2019" name="Int. J. Syst. Evol. Microbiol.">
        <title>The Global Catalogue of Microorganisms (GCM) 10K type strain sequencing project: providing services to taxonomists for standard genome sequencing and annotation.</title>
        <authorList>
            <consortium name="The Broad Institute Genomics Platform"/>
            <consortium name="The Broad Institute Genome Sequencing Center for Infectious Disease"/>
            <person name="Wu L."/>
            <person name="Ma J."/>
        </authorList>
    </citation>
    <scope>NUCLEOTIDE SEQUENCE [LARGE SCALE GENOMIC DNA]</scope>
    <source>
        <strain evidence="3">JCM 19015</strain>
    </source>
</reference>
<dbReference type="Proteomes" id="UP001500121">
    <property type="component" value="Unassembled WGS sequence"/>
</dbReference>
<proteinExistence type="predicted"/>
<evidence type="ECO:0000313" key="2">
    <source>
        <dbReference type="EMBL" id="GAA4745118.1"/>
    </source>
</evidence>
<keyword evidence="3" id="KW-1185">Reference proteome</keyword>
<name>A0ABP8Z3P5_9MICO</name>
<gene>
    <name evidence="2" type="ORF">GCM10025783_16110</name>
</gene>
<dbReference type="EMBL" id="BAABLP010000002">
    <property type="protein sequence ID" value="GAA4745118.1"/>
    <property type="molecule type" value="Genomic_DNA"/>
</dbReference>
<evidence type="ECO:0000256" key="1">
    <source>
        <dbReference type="SAM" id="MobiDB-lite"/>
    </source>
</evidence>
<feature type="region of interest" description="Disordered" evidence="1">
    <location>
        <begin position="50"/>
        <end position="84"/>
    </location>
</feature>
<sequence>MSTTTRTRTSGTALVDGWRSRELPPLATTDRIALRLGLALILWGQRHAERTARAEHARRDGAAERAAHSRDAAFEHRTHAGPTW</sequence>